<feature type="region of interest" description="Disordered" evidence="1">
    <location>
        <begin position="1"/>
        <end position="23"/>
    </location>
</feature>
<reference evidence="2 3" key="1">
    <citation type="submission" date="2019-06" db="EMBL/GenBank/DDBJ databases">
        <title>Sequencing the genomes of 1000 actinobacteria strains.</title>
        <authorList>
            <person name="Klenk H.-P."/>
        </authorList>
    </citation>
    <scope>NUCLEOTIDE SEQUENCE [LARGE SCALE GENOMIC DNA]</scope>
    <source>
        <strain evidence="2 3">DSM 43866</strain>
    </source>
</reference>
<dbReference type="AlphaFoldDB" id="A0A561VSA0"/>
<dbReference type="InterPro" id="IPR011990">
    <property type="entry name" value="TPR-like_helical_dom_sf"/>
</dbReference>
<proteinExistence type="predicted"/>
<evidence type="ECO:0008006" key="4">
    <source>
        <dbReference type="Google" id="ProtNLM"/>
    </source>
</evidence>
<organism evidence="2 3">
    <name type="scientific">Actinoplanes teichomyceticus</name>
    <dbReference type="NCBI Taxonomy" id="1867"/>
    <lineage>
        <taxon>Bacteria</taxon>
        <taxon>Bacillati</taxon>
        <taxon>Actinomycetota</taxon>
        <taxon>Actinomycetes</taxon>
        <taxon>Micromonosporales</taxon>
        <taxon>Micromonosporaceae</taxon>
        <taxon>Actinoplanes</taxon>
    </lineage>
</organism>
<evidence type="ECO:0000313" key="2">
    <source>
        <dbReference type="EMBL" id="TWG14492.1"/>
    </source>
</evidence>
<protein>
    <recommendedName>
        <fullName evidence="4">Tetratricopeptide repeat protein</fullName>
    </recommendedName>
</protein>
<evidence type="ECO:0000313" key="3">
    <source>
        <dbReference type="Proteomes" id="UP000320239"/>
    </source>
</evidence>
<evidence type="ECO:0000256" key="1">
    <source>
        <dbReference type="SAM" id="MobiDB-lite"/>
    </source>
</evidence>
<name>A0A561VSA0_ACTTI</name>
<dbReference type="EMBL" id="VIWY01000004">
    <property type="protein sequence ID" value="TWG14492.1"/>
    <property type="molecule type" value="Genomic_DNA"/>
</dbReference>
<keyword evidence="3" id="KW-1185">Reference proteome</keyword>
<accession>A0A561VSA0</accession>
<dbReference type="Proteomes" id="UP000320239">
    <property type="component" value="Unassembled WGS sequence"/>
</dbReference>
<dbReference type="RefSeq" id="WP_122980456.1">
    <property type="nucleotide sequence ID" value="NZ_BOMX01000147.1"/>
</dbReference>
<sequence length="281" mass="29849">MDALPEGPNMNAANSANDPGSWAATDSAAVATAPAATVACAEYLLDVRHADDAAFALVAPLFVGLDPASVPPDLELARAALIHVVSSAEGHDDSTDVAWAVYAHTTHVRMLGTDHRRTRRAATTLAEVYETRAEADLASFERAAEVYRQLVSTCARAGSEAETVEARMGRAICLHAGGRCGDAINLMDQMWRNWIRTPDASPSRGAEIAGAYSAMLRQCHRVDEAIGIEVEALGLLIGVSGPAQLLFDIADRAPALQAHVHVPSAVRSASLNCLLKLHRVW</sequence>
<gene>
    <name evidence="2" type="ORF">FHX34_104792</name>
</gene>
<dbReference type="Gene3D" id="1.25.40.10">
    <property type="entry name" value="Tetratricopeptide repeat domain"/>
    <property type="match status" value="1"/>
</dbReference>
<comment type="caution">
    <text evidence="2">The sequence shown here is derived from an EMBL/GenBank/DDBJ whole genome shotgun (WGS) entry which is preliminary data.</text>
</comment>